<dbReference type="OrthoDB" id="10252740at2759"/>
<reference evidence="1" key="1">
    <citation type="journal article" date="2019" name="Environ. Microbiol.">
        <title>Fungal ecological strategies reflected in gene transcription - a case study of two litter decomposers.</title>
        <authorList>
            <person name="Barbi F."/>
            <person name="Kohler A."/>
            <person name="Barry K."/>
            <person name="Baskaran P."/>
            <person name="Daum C."/>
            <person name="Fauchery L."/>
            <person name="Ihrmark K."/>
            <person name="Kuo A."/>
            <person name="LaButti K."/>
            <person name="Lipzen A."/>
            <person name="Morin E."/>
            <person name="Grigoriev I.V."/>
            <person name="Henrissat B."/>
            <person name="Lindahl B."/>
            <person name="Martin F."/>
        </authorList>
    </citation>
    <scope>NUCLEOTIDE SEQUENCE</scope>
    <source>
        <strain evidence="1">JB14</strain>
    </source>
</reference>
<keyword evidence="2" id="KW-1185">Reference proteome</keyword>
<dbReference type="AlphaFoldDB" id="A0A6A4H4H2"/>
<name>A0A6A4H4H2_9AGAR</name>
<gene>
    <name evidence="1" type="ORF">BT96DRAFT_924600</name>
</gene>
<evidence type="ECO:0008006" key="3">
    <source>
        <dbReference type="Google" id="ProtNLM"/>
    </source>
</evidence>
<dbReference type="Proteomes" id="UP000799118">
    <property type="component" value="Unassembled WGS sequence"/>
</dbReference>
<evidence type="ECO:0000313" key="1">
    <source>
        <dbReference type="EMBL" id="KAE9392620.1"/>
    </source>
</evidence>
<evidence type="ECO:0000313" key="2">
    <source>
        <dbReference type="Proteomes" id="UP000799118"/>
    </source>
</evidence>
<accession>A0A6A4H4H2</accession>
<proteinExistence type="predicted"/>
<organism evidence="1 2">
    <name type="scientific">Gymnopus androsaceus JB14</name>
    <dbReference type="NCBI Taxonomy" id="1447944"/>
    <lineage>
        <taxon>Eukaryota</taxon>
        <taxon>Fungi</taxon>
        <taxon>Dikarya</taxon>
        <taxon>Basidiomycota</taxon>
        <taxon>Agaricomycotina</taxon>
        <taxon>Agaricomycetes</taxon>
        <taxon>Agaricomycetidae</taxon>
        <taxon>Agaricales</taxon>
        <taxon>Marasmiineae</taxon>
        <taxon>Omphalotaceae</taxon>
        <taxon>Gymnopus</taxon>
    </lineage>
</organism>
<dbReference type="EMBL" id="ML769591">
    <property type="protein sequence ID" value="KAE9392620.1"/>
    <property type="molecule type" value="Genomic_DNA"/>
</dbReference>
<protein>
    <recommendedName>
        <fullName evidence="3">Protein argonaute N-terminal domain-containing protein</fullName>
    </recommendedName>
</protein>
<sequence>MELIRFLQERIASDVFTPPGVYDSHKNFFTARKLSLGPDNTREFNVTLDSPDEAAASKPGAKEPKVYKIHLNLVATINPDISLTFAL</sequence>